<keyword evidence="9" id="KW-0969">Cilium</keyword>
<organism evidence="18 19">
    <name type="scientific">Geodia barretti</name>
    <name type="common">Barrett's horny sponge</name>
    <dbReference type="NCBI Taxonomy" id="519541"/>
    <lineage>
        <taxon>Eukaryota</taxon>
        <taxon>Metazoa</taxon>
        <taxon>Porifera</taxon>
        <taxon>Demospongiae</taxon>
        <taxon>Heteroscleromorpha</taxon>
        <taxon>Tetractinellida</taxon>
        <taxon>Astrophorina</taxon>
        <taxon>Geodiidae</taxon>
        <taxon>Geodia</taxon>
    </lineage>
</organism>
<evidence type="ECO:0000313" key="19">
    <source>
        <dbReference type="Proteomes" id="UP001174909"/>
    </source>
</evidence>
<keyword evidence="2" id="KW-0963">Cytoplasm</keyword>
<dbReference type="EMBL" id="CASHTH010000494">
    <property type="protein sequence ID" value="CAI8002691.1"/>
    <property type="molecule type" value="Genomic_DNA"/>
</dbReference>
<evidence type="ECO:0000256" key="14">
    <source>
        <dbReference type="ARBA" id="ARBA00073058"/>
    </source>
</evidence>
<protein>
    <recommendedName>
        <fullName evidence="14">Intraflagellar transport protein 81 homolog</fullName>
    </recommendedName>
    <alternativeName>
        <fullName evidence="15">Carnitine deficiency-associated protein expressed in ventricle 1</fullName>
    </alternativeName>
</protein>
<keyword evidence="19" id="KW-1185">Reference proteome</keyword>
<dbReference type="GO" id="GO:0015631">
    <property type="term" value="F:tubulin binding"/>
    <property type="evidence" value="ECO:0007669"/>
    <property type="project" value="InterPro"/>
</dbReference>
<comment type="caution">
    <text evidence="18">The sequence shown here is derived from an EMBL/GenBank/DDBJ whole genome shotgun (WGS) entry which is preliminary data.</text>
</comment>
<keyword evidence="6" id="KW-0744">Spermatogenesis</keyword>
<dbReference type="InterPro" id="IPR041146">
    <property type="entry name" value="IFT81_CH"/>
</dbReference>
<keyword evidence="5" id="KW-0970">Cilium biogenesis/degradation</keyword>
<evidence type="ECO:0000256" key="9">
    <source>
        <dbReference type="ARBA" id="ARBA00023069"/>
    </source>
</evidence>
<evidence type="ECO:0000256" key="8">
    <source>
        <dbReference type="ARBA" id="ARBA00023054"/>
    </source>
</evidence>
<evidence type="ECO:0000256" key="5">
    <source>
        <dbReference type="ARBA" id="ARBA00022794"/>
    </source>
</evidence>
<dbReference type="FunFam" id="1.10.418.70:FF:000001">
    <property type="entry name" value="Intraflagellar transport protein 81 homolog"/>
    <property type="match status" value="1"/>
</dbReference>
<evidence type="ECO:0000256" key="15">
    <source>
        <dbReference type="ARBA" id="ARBA00079903"/>
    </source>
</evidence>
<dbReference type="GO" id="GO:0030154">
    <property type="term" value="P:cell differentiation"/>
    <property type="evidence" value="ECO:0007669"/>
    <property type="project" value="UniProtKB-KW"/>
</dbReference>
<comment type="function">
    <text evidence="13">Component of the intraflagellar transport (IFT) complex B: together with IFT74, forms a tubulin-binding module that specifically mediates transport of tubulin within the cilium. Binds tubulin via its CH (calponin-homology)-like region. Required for ciliogenesis. Required for proper regulation of SHH signaling. Plays an important role during spermatogenesis by modulating the assembly and elongation of the sperm flagella.</text>
</comment>
<evidence type="ECO:0000256" key="7">
    <source>
        <dbReference type="ARBA" id="ARBA00022990"/>
    </source>
</evidence>
<evidence type="ECO:0000256" key="6">
    <source>
        <dbReference type="ARBA" id="ARBA00022871"/>
    </source>
</evidence>
<comment type="similarity">
    <text evidence="12">Belongs to the IFT81 family.</text>
</comment>
<dbReference type="InterPro" id="IPR029600">
    <property type="entry name" value="IFT81"/>
</dbReference>
<keyword evidence="7" id="KW-0007">Acetylation</keyword>
<comment type="subcellular location">
    <subcellularLocation>
        <location evidence="1">Cytoplasm</location>
        <location evidence="1">Cytoskeleton</location>
        <location evidence="1">Cilium basal body</location>
    </subcellularLocation>
</comment>
<dbReference type="GO" id="GO:0060271">
    <property type="term" value="P:cilium assembly"/>
    <property type="evidence" value="ECO:0007669"/>
    <property type="project" value="InterPro"/>
</dbReference>
<proteinExistence type="inferred from homology"/>
<reference evidence="18" key="1">
    <citation type="submission" date="2023-03" db="EMBL/GenBank/DDBJ databases">
        <authorList>
            <person name="Steffen K."/>
            <person name="Cardenas P."/>
        </authorList>
    </citation>
    <scope>NUCLEOTIDE SEQUENCE</scope>
</reference>
<accession>A0AA35W1E0</accession>
<dbReference type="Pfam" id="PF18383">
    <property type="entry name" value="IFT81_CH"/>
    <property type="match status" value="1"/>
</dbReference>
<dbReference type="Proteomes" id="UP001174909">
    <property type="component" value="Unassembled WGS sequence"/>
</dbReference>
<evidence type="ECO:0000256" key="12">
    <source>
        <dbReference type="ARBA" id="ARBA00043983"/>
    </source>
</evidence>
<evidence type="ECO:0000256" key="1">
    <source>
        <dbReference type="ARBA" id="ARBA00004120"/>
    </source>
</evidence>
<keyword evidence="11" id="KW-0966">Cell projection</keyword>
<dbReference type="Gene3D" id="1.10.418.70">
    <property type="entry name" value="Intraflagellar transport protein 81, N-terminal domain"/>
    <property type="match status" value="1"/>
</dbReference>
<evidence type="ECO:0000256" key="11">
    <source>
        <dbReference type="ARBA" id="ARBA00023273"/>
    </source>
</evidence>
<dbReference type="GO" id="GO:0030992">
    <property type="term" value="C:intraciliary transport particle B"/>
    <property type="evidence" value="ECO:0007669"/>
    <property type="project" value="InterPro"/>
</dbReference>
<evidence type="ECO:0000256" key="10">
    <source>
        <dbReference type="ARBA" id="ARBA00023212"/>
    </source>
</evidence>
<gene>
    <name evidence="18" type="ORF">GBAR_LOCUS3466</name>
</gene>
<dbReference type="AlphaFoldDB" id="A0AA35W1E0"/>
<keyword evidence="3" id="KW-0597">Phosphoprotein</keyword>
<feature type="coiled-coil region" evidence="16">
    <location>
        <begin position="356"/>
        <end position="383"/>
    </location>
</feature>
<evidence type="ECO:0000256" key="4">
    <source>
        <dbReference type="ARBA" id="ARBA00022782"/>
    </source>
</evidence>
<evidence type="ECO:0000256" key="2">
    <source>
        <dbReference type="ARBA" id="ARBA00022490"/>
    </source>
</evidence>
<evidence type="ECO:0000256" key="3">
    <source>
        <dbReference type="ARBA" id="ARBA00022553"/>
    </source>
</evidence>
<evidence type="ECO:0000256" key="16">
    <source>
        <dbReference type="SAM" id="Coils"/>
    </source>
</evidence>
<evidence type="ECO:0000259" key="17">
    <source>
        <dbReference type="Pfam" id="PF18383"/>
    </source>
</evidence>
<dbReference type="GO" id="GO:0007283">
    <property type="term" value="P:spermatogenesis"/>
    <property type="evidence" value="ECO:0007669"/>
    <property type="project" value="UniProtKB-KW"/>
</dbReference>
<feature type="coiled-coil region" evidence="16">
    <location>
        <begin position="461"/>
        <end position="506"/>
    </location>
</feature>
<keyword evidence="8 16" id="KW-0175">Coiled coil</keyword>
<dbReference type="InterPro" id="IPR043016">
    <property type="entry name" value="IFT81_N_sf"/>
</dbReference>
<keyword evidence="4" id="KW-0221">Differentiation</keyword>
<evidence type="ECO:0000313" key="18">
    <source>
        <dbReference type="EMBL" id="CAI8002691.1"/>
    </source>
</evidence>
<evidence type="ECO:0000256" key="13">
    <source>
        <dbReference type="ARBA" id="ARBA00055755"/>
    </source>
</evidence>
<dbReference type="GO" id="GO:0036064">
    <property type="term" value="C:ciliary basal body"/>
    <property type="evidence" value="ECO:0007669"/>
    <property type="project" value="TreeGrafter"/>
</dbReference>
<feature type="coiled-coil region" evidence="16">
    <location>
        <begin position="227"/>
        <end position="254"/>
    </location>
</feature>
<dbReference type="PANTHER" id="PTHR15614">
    <property type="entry name" value="INTRAFLAGELLAR TRANSPORT PROTEIN 81 HOMOLOG"/>
    <property type="match status" value="1"/>
</dbReference>
<dbReference type="GO" id="GO:0042073">
    <property type="term" value="P:intraciliary transport"/>
    <property type="evidence" value="ECO:0007669"/>
    <property type="project" value="InterPro"/>
</dbReference>
<keyword evidence="10" id="KW-0206">Cytoskeleton</keyword>
<sequence length="688" mass="79754">MSQQLRYIVERLNAPPFSRRYNLVSFDSLEPLALLQVLNDVLAEISPEHKMDLREEPPDQTALRIFSLLRILKYRPKADEGGGLNAFRHGLLDGEKATIYPLLQWLLEKTSELKKRAYLAKFLVKIEVPAEFLQEEAAIEMHTTYQELVEQFKELHKTVEQQRSSQFNVADVRKDISSMEEEKELLMKRIERLKRKAAAMPMQTEMLEAAKKLRQEKDRELSLGEQRIEQKNQLLHAKQRVSRLQDQLEETRQSAQGLTPQGLVTKLGEENHVKSILVCDTLPRSIDEKRRECIDLERVVTEPITSDTDLDDLRELIEQTKAELSELMEKHMPGSDPVQDKLTLFRQQAAIISRKKQAEAESYKAALDELASVEAELKEREAQMSAQMKGRGEVVREEEFKRMVGKLRPMHKTYQKKKGELSLLKAESGVLARTEEILRSRDENVQELVAVLEEKKGVRGYVQAQETLEQVSAAKSELDERKEAKLREMTQTIEELNEVIRSKKASLAPLLKEIRPLRQQHKDLQAQHAEKKVTYDAVYIGLEVKRLQLETEVRQLWEEKTTHESQYHYLQALKQSVELQQQKVAAEMKSYTTAGKTAASGDKSRKSLRDQYTRKILEQENLGRALRDKQKDVRANHEHNLRQVKMWGELRSLLEAKRESYKTQAREKAEERAAQQAMIENTDRLVIT</sequence>
<name>A0AA35W1E0_GEOBA</name>
<dbReference type="PANTHER" id="PTHR15614:SF2">
    <property type="entry name" value="INTRAFLAGELLAR TRANSPORT PROTEIN 81 HOMOLOG"/>
    <property type="match status" value="1"/>
</dbReference>
<feature type="domain" description="IFT81 calponin homology" evidence="17">
    <location>
        <begin position="4"/>
        <end position="127"/>
    </location>
</feature>
<feature type="coiled-coil region" evidence="16">
    <location>
        <begin position="169"/>
        <end position="196"/>
    </location>
</feature>